<dbReference type="PROSITE" id="PS00798">
    <property type="entry name" value="ALDOKETO_REDUCTASE_1"/>
    <property type="match status" value="1"/>
</dbReference>
<evidence type="ECO:0000256" key="1">
    <source>
        <dbReference type="ARBA" id="ARBA00007905"/>
    </source>
</evidence>
<dbReference type="Pfam" id="PF00248">
    <property type="entry name" value="Aldo_ket_red"/>
    <property type="match status" value="1"/>
</dbReference>
<dbReference type="PROSITE" id="PS00063">
    <property type="entry name" value="ALDOKETO_REDUCTASE_3"/>
    <property type="match status" value="1"/>
</dbReference>
<accession>A0A091BSZ9</accession>
<evidence type="ECO:0000256" key="4">
    <source>
        <dbReference type="PIRSR" id="PIRSR000097-1"/>
    </source>
</evidence>
<evidence type="ECO:0000256" key="5">
    <source>
        <dbReference type="PIRSR" id="PIRSR000097-2"/>
    </source>
</evidence>
<comment type="caution">
    <text evidence="8">The sequence shown here is derived from an EMBL/GenBank/DDBJ whole genome shotgun (WGS) entry which is preliminary data.</text>
</comment>
<dbReference type="FunFam" id="3.20.20.100:FF:000015">
    <property type="entry name" value="Oxidoreductase, aldo/keto reductase family"/>
    <property type="match status" value="1"/>
</dbReference>
<evidence type="ECO:0000313" key="10">
    <source>
        <dbReference type="Proteomes" id="UP000029382"/>
    </source>
</evidence>
<evidence type="ECO:0000313" key="11">
    <source>
        <dbReference type="Proteomes" id="UP000182793"/>
    </source>
</evidence>
<sequence length="281" mass="32076">MEFKTLNNGVQIPKLGFGVWQMFDQDECQKAVENALEVGYRLIDTAALYRNEEAVGSAIKASGLKREEIFITTKAWINQLGYDETKKAFEESLKKLGTDYLDLYLIHQPYGDTHGAWRAMADLYKEGRIRAIGVSNFSTGRIADFALNTEIVPSLNQIELHPYKQQNLLRKANAEFGIATQAWSPFNQGKDDIFKDVTLNSIAEKYGKTVAQVILRWQLQNDILTIPKSVHLDRIRQNFKVFDFELSQNDLDTIAKLDRFPNNYGPNESIEQVKRLSGYKA</sequence>
<dbReference type="InterPro" id="IPR023210">
    <property type="entry name" value="NADP_OxRdtase_dom"/>
</dbReference>
<name>A0A091BSZ9_STREI</name>
<dbReference type="Proteomes" id="UP000182793">
    <property type="component" value="Unassembled WGS sequence"/>
</dbReference>
<dbReference type="PANTHER" id="PTHR43827">
    <property type="entry name" value="2,5-DIKETO-D-GLUCONIC ACID REDUCTASE"/>
    <property type="match status" value="1"/>
</dbReference>
<reference evidence="8 10" key="1">
    <citation type="journal article" date="2014" name="Genome Announc.">
        <title>Draft Genome Sequences of Streptococcus bovis Strains ATCC 33317 and JB1.</title>
        <authorList>
            <person name="Benahmed F.H."/>
            <person name="Gopinath G.R."/>
            <person name="Harbottle H."/>
            <person name="Cotta M.A."/>
            <person name="Luo Y."/>
            <person name="Henderson C."/>
            <person name="Teri P."/>
            <person name="Soppet D."/>
            <person name="Rasmussen M."/>
            <person name="Whitehead T.R."/>
            <person name="Davidson M."/>
        </authorList>
    </citation>
    <scope>NUCLEOTIDE SEQUENCE [LARGE SCALE GENOMIC DNA]</scope>
    <source>
        <strain evidence="8 10">JB1</strain>
    </source>
</reference>
<keyword evidence="11" id="KW-1185">Reference proteome</keyword>
<keyword evidence="2" id="KW-0521">NADP</keyword>
<dbReference type="InterPro" id="IPR018170">
    <property type="entry name" value="Aldo/ket_reductase_CS"/>
</dbReference>
<reference evidence="9 11" key="2">
    <citation type="submission" date="2016-10" db="EMBL/GenBank/DDBJ databases">
        <authorList>
            <person name="Varghese N."/>
            <person name="Submissions S."/>
        </authorList>
    </citation>
    <scope>NUCLEOTIDE SEQUENCE [LARGE SCALE GENOMIC DNA]</scope>
    <source>
        <strain evidence="9 11">JB1</strain>
    </source>
</reference>
<dbReference type="PRINTS" id="PR00069">
    <property type="entry name" value="ALDKETRDTASE"/>
</dbReference>
<feature type="site" description="Lowers pKa of active site Tyr" evidence="6">
    <location>
        <position position="74"/>
    </location>
</feature>
<dbReference type="AlphaFoldDB" id="A0A091BSZ9"/>
<dbReference type="PANTHER" id="PTHR43827:SF3">
    <property type="entry name" value="NADP-DEPENDENT OXIDOREDUCTASE DOMAIN-CONTAINING PROTEIN"/>
    <property type="match status" value="1"/>
</dbReference>
<evidence type="ECO:0000256" key="6">
    <source>
        <dbReference type="PIRSR" id="PIRSR000097-3"/>
    </source>
</evidence>
<evidence type="ECO:0000256" key="2">
    <source>
        <dbReference type="ARBA" id="ARBA00022857"/>
    </source>
</evidence>
<protein>
    <submittedName>
        <fullName evidence="8">2,5-diketo-D-gluconic acid reductase</fullName>
    </submittedName>
    <submittedName>
        <fullName evidence="9">Aldo/keto reductase</fullName>
    </submittedName>
</protein>
<comment type="similarity">
    <text evidence="1">Belongs to the aldo/keto reductase family.</text>
</comment>
<dbReference type="EMBL" id="FOTG01000007">
    <property type="protein sequence ID" value="SFL31224.1"/>
    <property type="molecule type" value="Genomic_DNA"/>
</dbReference>
<dbReference type="InterPro" id="IPR020471">
    <property type="entry name" value="AKR"/>
</dbReference>
<feature type="domain" description="NADP-dependent oxidoreductase" evidence="7">
    <location>
        <begin position="14"/>
        <end position="258"/>
    </location>
</feature>
<dbReference type="SUPFAM" id="SSF51430">
    <property type="entry name" value="NAD(P)-linked oxidoreductase"/>
    <property type="match status" value="1"/>
</dbReference>
<dbReference type="GO" id="GO:0016616">
    <property type="term" value="F:oxidoreductase activity, acting on the CH-OH group of donors, NAD or NADP as acceptor"/>
    <property type="evidence" value="ECO:0007669"/>
    <property type="project" value="UniProtKB-ARBA"/>
</dbReference>
<dbReference type="PROSITE" id="PS00062">
    <property type="entry name" value="ALDOKETO_REDUCTASE_2"/>
    <property type="match status" value="1"/>
</dbReference>
<gene>
    <name evidence="8" type="ORF">H702_05600</name>
    <name evidence="9" type="ORF">SAMN02910290_01308</name>
</gene>
<evidence type="ECO:0000259" key="7">
    <source>
        <dbReference type="Pfam" id="PF00248"/>
    </source>
</evidence>
<organism evidence="8 10">
    <name type="scientific">Streptococcus equinus JB1</name>
    <dbReference type="NCBI Taxonomy" id="1294274"/>
    <lineage>
        <taxon>Bacteria</taxon>
        <taxon>Bacillati</taxon>
        <taxon>Bacillota</taxon>
        <taxon>Bacilli</taxon>
        <taxon>Lactobacillales</taxon>
        <taxon>Streptococcaceae</taxon>
        <taxon>Streptococcus</taxon>
    </lineage>
</organism>
<dbReference type="PIRSF" id="PIRSF000097">
    <property type="entry name" value="AKR"/>
    <property type="match status" value="1"/>
</dbReference>
<dbReference type="Proteomes" id="UP000029382">
    <property type="component" value="Unassembled WGS sequence"/>
</dbReference>
<dbReference type="EMBL" id="AUZH01000019">
    <property type="protein sequence ID" value="KFN87859.1"/>
    <property type="molecule type" value="Genomic_DNA"/>
</dbReference>
<feature type="active site" description="Proton donor" evidence="4">
    <location>
        <position position="49"/>
    </location>
</feature>
<dbReference type="RefSeq" id="WP_039696763.1">
    <property type="nucleotide sequence ID" value="NZ_AUZH01000019.1"/>
</dbReference>
<proteinExistence type="inferred from homology"/>
<evidence type="ECO:0000313" key="8">
    <source>
        <dbReference type="EMBL" id="KFN87859.1"/>
    </source>
</evidence>
<dbReference type="Gene3D" id="3.20.20.100">
    <property type="entry name" value="NADP-dependent oxidoreductase domain"/>
    <property type="match status" value="1"/>
</dbReference>
<dbReference type="InterPro" id="IPR036812">
    <property type="entry name" value="NAD(P)_OxRdtase_dom_sf"/>
</dbReference>
<dbReference type="CDD" id="cd19133">
    <property type="entry name" value="AKR_AKR5F1"/>
    <property type="match status" value="1"/>
</dbReference>
<keyword evidence="3" id="KW-0560">Oxidoreductase</keyword>
<evidence type="ECO:0000313" key="9">
    <source>
        <dbReference type="EMBL" id="SFL31224.1"/>
    </source>
</evidence>
<evidence type="ECO:0000256" key="3">
    <source>
        <dbReference type="ARBA" id="ARBA00023002"/>
    </source>
</evidence>
<feature type="binding site" evidence="5">
    <location>
        <position position="107"/>
    </location>
    <ligand>
        <name>substrate</name>
    </ligand>
</feature>